<dbReference type="KEGG" id="ttf:THTE_3216"/>
<evidence type="ECO:0000313" key="1">
    <source>
        <dbReference type="EMBL" id="ASV75818.1"/>
    </source>
</evidence>
<dbReference type="EMBL" id="CP018477">
    <property type="protein sequence ID" value="ASV75818.1"/>
    <property type="molecule type" value="Genomic_DNA"/>
</dbReference>
<dbReference type="RefSeq" id="WP_095415762.1">
    <property type="nucleotide sequence ID" value="NZ_CP018477.1"/>
</dbReference>
<organism evidence="1 2">
    <name type="scientific">Thermogutta terrifontis</name>
    <dbReference type="NCBI Taxonomy" id="1331910"/>
    <lineage>
        <taxon>Bacteria</taxon>
        <taxon>Pseudomonadati</taxon>
        <taxon>Planctomycetota</taxon>
        <taxon>Planctomycetia</taxon>
        <taxon>Pirellulales</taxon>
        <taxon>Thermoguttaceae</taxon>
        <taxon>Thermogutta</taxon>
    </lineage>
</organism>
<dbReference type="OrthoDB" id="9801493at2"/>
<keyword evidence="1" id="KW-0378">Hydrolase</keyword>
<dbReference type="GO" id="GO:0005576">
    <property type="term" value="C:extracellular region"/>
    <property type="evidence" value="ECO:0007669"/>
    <property type="project" value="UniProtKB-SubCell"/>
</dbReference>
<keyword evidence="2" id="KW-1185">Reference proteome</keyword>
<protein>
    <submittedName>
        <fullName evidence="1">Glycosyl hydrolase family</fullName>
    </submittedName>
</protein>
<dbReference type="Gene3D" id="3.20.20.80">
    <property type="entry name" value="Glycosidases"/>
    <property type="match status" value="1"/>
</dbReference>
<dbReference type="AlphaFoldDB" id="A0A286RIM9"/>
<dbReference type="Proteomes" id="UP000215086">
    <property type="component" value="Chromosome"/>
</dbReference>
<gene>
    <name evidence="1" type="ORF">THTE_3216</name>
</gene>
<accession>A0A286RIM9</accession>
<dbReference type="GO" id="GO:0016985">
    <property type="term" value="F:mannan endo-1,4-beta-mannosidase activity"/>
    <property type="evidence" value="ECO:0007669"/>
    <property type="project" value="TreeGrafter"/>
</dbReference>
<sequence length="469" mass="54117">MIRRWIWVAAIVWGIMGFWTFHLAAQEALAHVRVSPRDPRYFELSDGRPYIPIGLNMIGPPATGLAGMEEWFRKLSANGGNFVRIWLSNPFFDIEHERSGVFDEERAQRIDALLALARKYGIRLKLCTEHFRHLGEGTQAWAAKPQHLIQNGGPARDTADFFLGEAGRAQYKRKLAWYAARYDCDPIIFGWELWNEMDAVRANVWEPWTAEMLPELHRLFPQNLAMQSLGSYDHENKRERYRRLCQMPGNDVLQVHRYLDLGAAWEICHGPVAVFAAEAVRDLRSFGVRKPILLAESGAVEPNHSGPFKLYAKDKDGIILHDVLFAPFFAGAAGPGHIWHWDVYVDRNNLWWHFGRFAAVVRGLDPPAENFQPVELEHPRLYVYVLRGNHTTLIWCRDKENTWRTELAEDKPPETIHDAKLAIPVSWNLPDAATVRFYDPWTDTWSNGKLESPLPLPELRRSLVIQIRY</sequence>
<reference evidence="1 2" key="1">
    <citation type="journal article" name="Front. Microbiol.">
        <title>Sugar Metabolism of the First Thermophilic Planctomycete Thermogutta terrifontis: Comparative Genomic and Transcriptomic Approaches.</title>
        <authorList>
            <person name="Elcheninov A.G."/>
            <person name="Menzel P."/>
            <person name="Gudbergsdottir S.R."/>
            <person name="Slesarev A.I."/>
            <person name="Kadnikov V.V."/>
            <person name="Krogh A."/>
            <person name="Bonch-Osmolovskaya E.A."/>
            <person name="Peng X."/>
            <person name="Kublanov I.V."/>
        </authorList>
    </citation>
    <scope>NUCLEOTIDE SEQUENCE [LARGE SCALE GENOMIC DNA]</scope>
    <source>
        <strain evidence="1 2">R1</strain>
    </source>
</reference>
<dbReference type="PANTHER" id="PTHR31451:SF39">
    <property type="entry name" value="MANNAN ENDO-1,4-BETA-MANNOSIDASE 1"/>
    <property type="match status" value="1"/>
</dbReference>
<evidence type="ECO:0000313" key="2">
    <source>
        <dbReference type="Proteomes" id="UP000215086"/>
    </source>
</evidence>
<dbReference type="InterPro" id="IPR045053">
    <property type="entry name" value="MAN-like"/>
</dbReference>
<dbReference type="PANTHER" id="PTHR31451">
    <property type="match status" value="1"/>
</dbReference>
<dbReference type="InterPro" id="IPR017853">
    <property type="entry name" value="GH"/>
</dbReference>
<dbReference type="SUPFAM" id="SSF51445">
    <property type="entry name" value="(Trans)glycosidases"/>
    <property type="match status" value="1"/>
</dbReference>
<name>A0A286RIM9_9BACT</name>
<proteinExistence type="predicted"/>